<feature type="binding site" evidence="3">
    <location>
        <position position="12"/>
    </location>
    <ligand>
        <name>Zn(2+)</name>
        <dbReference type="ChEBI" id="CHEBI:29105"/>
    </ligand>
</feature>
<name>A0A2I0CM75_9PSED</name>
<dbReference type="GO" id="GO:0008270">
    <property type="term" value="F:zinc ion binding"/>
    <property type="evidence" value="ECO:0007669"/>
    <property type="project" value="UniProtKB-UniRule"/>
</dbReference>
<evidence type="ECO:0000313" key="4">
    <source>
        <dbReference type="EMBL" id="PKF70213.1"/>
    </source>
</evidence>
<gene>
    <name evidence="3" type="primary">yacG</name>
    <name evidence="4" type="ORF">CW360_14790</name>
</gene>
<evidence type="ECO:0000313" key="5">
    <source>
        <dbReference type="Proteomes" id="UP000242861"/>
    </source>
</evidence>
<dbReference type="PANTHER" id="PTHR36150">
    <property type="entry name" value="DNA GYRASE INHIBITOR YACG"/>
    <property type="match status" value="1"/>
</dbReference>
<feature type="binding site" evidence="3">
    <location>
        <position position="9"/>
    </location>
    <ligand>
        <name>Zn(2+)</name>
        <dbReference type="ChEBI" id="CHEBI:29105"/>
    </ligand>
</feature>
<comment type="caution">
    <text evidence="4">The sequence shown here is derived from an EMBL/GenBank/DDBJ whole genome shotgun (WGS) entry which is preliminary data.</text>
</comment>
<sequence>MTQYPIVACPTCAAPVEWRSDNPTRPFCGERCKLIDLGAWAAESHSIPGEPLLDELFSETLQTAHH</sequence>
<dbReference type="RefSeq" id="WP_101194238.1">
    <property type="nucleotide sequence ID" value="NZ_JAYRQC010000175.1"/>
</dbReference>
<dbReference type="HAMAP" id="MF_00649">
    <property type="entry name" value="DNA_gyrase_inhibitor_YacG"/>
    <property type="match status" value="1"/>
</dbReference>
<dbReference type="InterPro" id="IPR005584">
    <property type="entry name" value="DNA_gyrase_inhibitor_YacG"/>
</dbReference>
<reference evidence="5" key="1">
    <citation type="submission" date="2017-12" db="EMBL/GenBank/DDBJ databases">
        <authorList>
            <person name="Yu X.-Y."/>
        </authorList>
    </citation>
    <scope>NUCLEOTIDE SEQUENCE [LARGE SCALE GENOMIC DNA]</scope>
    <source>
        <strain evidence="5">ZYSR67-Z</strain>
    </source>
</reference>
<dbReference type="NCBIfam" id="NF001638">
    <property type="entry name" value="PRK00418.1"/>
    <property type="match status" value="1"/>
</dbReference>
<dbReference type="AlphaFoldDB" id="A0A2I0CM75"/>
<proteinExistence type="inferred from homology"/>
<dbReference type="EMBL" id="PIYS01000028">
    <property type="protein sequence ID" value="PKF70213.1"/>
    <property type="molecule type" value="Genomic_DNA"/>
</dbReference>
<dbReference type="PANTHER" id="PTHR36150:SF1">
    <property type="entry name" value="DNA GYRASE INHIBITOR YACG"/>
    <property type="match status" value="1"/>
</dbReference>
<comment type="function">
    <text evidence="3">Inhibits all the catalytic activities of DNA gyrase by preventing its interaction with DNA. Acts by binding directly to the C-terminal domain of GyrB, which probably disrupts DNA binding by the gyrase.</text>
</comment>
<keyword evidence="1 3" id="KW-0479">Metal-binding</keyword>
<comment type="similarity">
    <text evidence="3">Belongs to the DNA gyrase inhibitor YacG family.</text>
</comment>
<dbReference type="Gene3D" id="3.30.50.10">
    <property type="entry name" value="Erythroid Transcription Factor GATA-1, subunit A"/>
    <property type="match status" value="1"/>
</dbReference>
<dbReference type="GO" id="GO:0006355">
    <property type="term" value="P:regulation of DNA-templated transcription"/>
    <property type="evidence" value="ECO:0007669"/>
    <property type="project" value="InterPro"/>
</dbReference>
<evidence type="ECO:0000256" key="1">
    <source>
        <dbReference type="ARBA" id="ARBA00022723"/>
    </source>
</evidence>
<accession>A0A2I0CM75</accession>
<protein>
    <recommendedName>
        <fullName evidence="3">DNA gyrase inhibitor YacG</fullName>
    </recommendedName>
</protein>
<dbReference type="Pfam" id="PF03884">
    <property type="entry name" value="YacG"/>
    <property type="match status" value="1"/>
</dbReference>
<dbReference type="InterPro" id="IPR013088">
    <property type="entry name" value="Znf_NHR/GATA"/>
</dbReference>
<evidence type="ECO:0000256" key="2">
    <source>
        <dbReference type="ARBA" id="ARBA00022833"/>
    </source>
</evidence>
<dbReference type="Proteomes" id="UP000242861">
    <property type="component" value="Unassembled WGS sequence"/>
</dbReference>
<keyword evidence="2 3" id="KW-0862">Zinc</keyword>
<evidence type="ECO:0000256" key="3">
    <source>
        <dbReference type="HAMAP-Rule" id="MF_00649"/>
    </source>
</evidence>
<organism evidence="4 5">
    <name type="scientific">Pseudomonas fluvialis</name>
    <dbReference type="NCBI Taxonomy" id="1793966"/>
    <lineage>
        <taxon>Bacteria</taxon>
        <taxon>Pseudomonadati</taxon>
        <taxon>Pseudomonadota</taxon>
        <taxon>Gammaproteobacteria</taxon>
        <taxon>Pseudomonadales</taxon>
        <taxon>Pseudomonadaceae</taxon>
        <taxon>Pseudomonas</taxon>
    </lineage>
</organism>
<feature type="binding site" evidence="3">
    <location>
        <position position="32"/>
    </location>
    <ligand>
        <name>Zn(2+)</name>
        <dbReference type="ChEBI" id="CHEBI:29105"/>
    </ligand>
</feature>
<feature type="binding site" evidence="3">
    <location>
        <position position="28"/>
    </location>
    <ligand>
        <name>Zn(2+)</name>
        <dbReference type="ChEBI" id="CHEBI:29105"/>
    </ligand>
</feature>
<comment type="subunit">
    <text evidence="3">Interacts with GyrB.</text>
</comment>
<dbReference type="GO" id="GO:0008657">
    <property type="term" value="F:DNA topoisomerase type II (double strand cut, ATP-hydrolyzing) inhibitor activity"/>
    <property type="evidence" value="ECO:0007669"/>
    <property type="project" value="UniProtKB-UniRule"/>
</dbReference>
<comment type="cofactor">
    <cofactor evidence="3">
        <name>Zn(2+)</name>
        <dbReference type="ChEBI" id="CHEBI:29105"/>
    </cofactor>
    <text evidence="3">Binds 1 zinc ion.</text>
</comment>
<dbReference type="SUPFAM" id="SSF57716">
    <property type="entry name" value="Glucocorticoid receptor-like (DNA-binding domain)"/>
    <property type="match status" value="1"/>
</dbReference>